<protein>
    <submittedName>
        <fullName evidence="2">T9SS type A sorting domain-containing protein</fullName>
    </submittedName>
</protein>
<dbReference type="SUPFAM" id="SSF49899">
    <property type="entry name" value="Concanavalin A-like lectins/glucanases"/>
    <property type="match status" value="1"/>
</dbReference>
<feature type="domain" description="Secretion system C-terminal sorting" evidence="1">
    <location>
        <begin position="620"/>
        <end position="688"/>
    </location>
</feature>
<dbReference type="InterPro" id="IPR013320">
    <property type="entry name" value="ConA-like_dom_sf"/>
</dbReference>
<dbReference type="InterPro" id="IPR017853">
    <property type="entry name" value="GH"/>
</dbReference>
<reference evidence="2" key="1">
    <citation type="submission" date="2022-10" db="EMBL/GenBank/DDBJ databases">
        <title>Gaoshiqiia sediminis gen. nov., sp. nov., isolated from coastal sediment.</title>
        <authorList>
            <person name="Yu W.X."/>
            <person name="Mu D.S."/>
            <person name="Du J.Z."/>
            <person name="Liang Y.Q."/>
        </authorList>
    </citation>
    <scope>NUCLEOTIDE SEQUENCE</scope>
    <source>
        <strain evidence="2">A06</strain>
    </source>
</reference>
<accession>A0AA41Y4B7</accession>
<gene>
    <name evidence="2" type="ORF">N2K84_02540</name>
</gene>
<evidence type="ECO:0000313" key="3">
    <source>
        <dbReference type="Proteomes" id="UP001163821"/>
    </source>
</evidence>
<dbReference type="AlphaFoldDB" id="A0AA41Y4B7"/>
<dbReference type="Proteomes" id="UP001163821">
    <property type="component" value="Unassembled WGS sequence"/>
</dbReference>
<proteinExistence type="predicted"/>
<sequence length="691" mass="80095">MILKEFVIKGIFTLFLMLPSFLMQAQEMGVNFNESLFHAEDVAKLDRTETTWVRGFFDFFPYYENPDRLTDPDDQLEDFLNLKNSGYKTILSIKWNFHNKSYPDTVSAEIAAYNEFLERFLDRVWGKIDIIVVGNEPYIESMNDYERNTKLAPFYQYMCNRVHEYRAGKEDIPIYFGAFNRLYDFYRNTEGVLKMFEFVKEAPWIEGVDLHIHHKEYNDIVSMYSYANDKIREDQKILITEFSLVFWWQDHTSDLISSEFASQYGYSTDMLVHQYISNALNNRRTKEEWDDFLSSCSWFEQRKNYLWETYELLSQYESFHVATYSYQISWGLNFNENTVPWLLNNLIAATTIEDDPQTGQKQFNYAFIDDFLKIQDIDLSQNNTPLPPDPEKIFMAFGFDDNLTDASPENIEFNLSKGTETYSEGKFGKALHFNNTVFVTQQDSIINVGSESSTLGVWLKMDQSTNANSEAMTILHQKDPLGGTPPGRIMMEVLKDDLPSSFESGMRVQSFDAIESQTWYHVAVVFDAEKGIKSIYINGILKGIAAFGTEKSVGPFVLGAFKTEDRTYFNGSLDELFWTREVLSPEQIQSIMTEGLTESYGGQETDVHSLKYQPDFNLFYPNPAVNSIEFTTKAMELEGQFQLFDLNGRTVTSLQPVQDGRIDLDDLASGIYFMRIVSENKTYSDRLILTN</sequence>
<comment type="caution">
    <text evidence="2">The sequence shown here is derived from an EMBL/GenBank/DDBJ whole genome shotgun (WGS) entry which is preliminary data.</text>
</comment>
<dbReference type="SUPFAM" id="SSF51445">
    <property type="entry name" value="(Trans)glycosidases"/>
    <property type="match status" value="1"/>
</dbReference>
<name>A0AA41Y4B7_9BACT</name>
<dbReference type="NCBIfam" id="TIGR04183">
    <property type="entry name" value="Por_Secre_tail"/>
    <property type="match status" value="1"/>
</dbReference>
<organism evidence="2 3">
    <name type="scientific">Gaoshiqia sediminis</name>
    <dbReference type="NCBI Taxonomy" id="2986998"/>
    <lineage>
        <taxon>Bacteria</taxon>
        <taxon>Pseudomonadati</taxon>
        <taxon>Bacteroidota</taxon>
        <taxon>Bacteroidia</taxon>
        <taxon>Marinilabiliales</taxon>
        <taxon>Prolixibacteraceae</taxon>
        <taxon>Gaoshiqia</taxon>
    </lineage>
</organism>
<dbReference type="EMBL" id="JAPAAF010000002">
    <property type="protein sequence ID" value="MCW0481590.1"/>
    <property type="molecule type" value="Genomic_DNA"/>
</dbReference>
<dbReference type="RefSeq" id="WP_282590199.1">
    <property type="nucleotide sequence ID" value="NZ_JAPAAF010000002.1"/>
</dbReference>
<dbReference type="InterPro" id="IPR026444">
    <property type="entry name" value="Secre_tail"/>
</dbReference>
<dbReference type="GO" id="GO:0005975">
    <property type="term" value="P:carbohydrate metabolic process"/>
    <property type="evidence" value="ECO:0007669"/>
    <property type="project" value="UniProtKB-ARBA"/>
</dbReference>
<dbReference type="Gene3D" id="2.60.120.200">
    <property type="match status" value="1"/>
</dbReference>
<evidence type="ECO:0000259" key="1">
    <source>
        <dbReference type="Pfam" id="PF18962"/>
    </source>
</evidence>
<dbReference type="GO" id="GO:0004553">
    <property type="term" value="F:hydrolase activity, hydrolyzing O-glycosyl compounds"/>
    <property type="evidence" value="ECO:0007669"/>
    <property type="project" value="UniProtKB-ARBA"/>
</dbReference>
<dbReference type="Pfam" id="PF13385">
    <property type="entry name" value="Laminin_G_3"/>
    <property type="match status" value="1"/>
</dbReference>
<keyword evidence="3" id="KW-1185">Reference proteome</keyword>
<evidence type="ECO:0000313" key="2">
    <source>
        <dbReference type="EMBL" id="MCW0481590.1"/>
    </source>
</evidence>
<dbReference type="Pfam" id="PF18962">
    <property type="entry name" value="Por_Secre_tail"/>
    <property type="match status" value="1"/>
</dbReference>